<feature type="domain" description="4Fe-4S ferredoxin-type" evidence="7">
    <location>
        <begin position="32"/>
        <end position="61"/>
    </location>
</feature>
<evidence type="ECO:0000259" key="7">
    <source>
        <dbReference type="PROSITE" id="PS51379"/>
    </source>
</evidence>
<dbReference type="PROSITE" id="PS51379">
    <property type="entry name" value="4FE4S_FER_2"/>
    <property type="match status" value="2"/>
</dbReference>
<name>K0AVD0_GOTA9</name>
<evidence type="ECO:0000256" key="5">
    <source>
        <dbReference type="ARBA" id="ARBA00023004"/>
    </source>
</evidence>
<evidence type="ECO:0000256" key="1">
    <source>
        <dbReference type="ARBA" id="ARBA00001966"/>
    </source>
</evidence>
<keyword evidence="3" id="KW-0004">4Fe-4S</keyword>
<dbReference type="HOGENOM" id="CLU_139698_5_5_9"/>
<dbReference type="PANTHER" id="PTHR24960:SF79">
    <property type="entry name" value="PHOTOSYSTEM I IRON-SULFUR CENTER"/>
    <property type="match status" value="1"/>
</dbReference>
<keyword evidence="4" id="KW-0479">Metal-binding</keyword>
<dbReference type="PANTHER" id="PTHR24960">
    <property type="entry name" value="PHOTOSYSTEM I IRON-SULFUR CENTER-RELATED"/>
    <property type="match status" value="1"/>
</dbReference>
<dbReference type="Gene3D" id="3.30.70.20">
    <property type="match status" value="1"/>
</dbReference>
<dbReference type="AlphaFoldDB" id="K0AVD0"/>
<dbReference type="GO" id="GO:0046872">
    <property type="term" value="F:metal ion binding"/>
    <property type="evidence" value="ECO:0007669"/>
    <property type="project" value="UniProtKB-KW"/>
</dbReference>
<dbReference type="STRING" id="1128398.Curi_c07350"/>
<evidence type="ECO:0000256" key="6">
    <source>
        <dbReference type="ARBA" id="ARBA00023014"/>
    </source>
</evidence>
<dbReference type="InterPro" id="IPR017900">
    <property type="entry name" value="4Fe4S_Fe_S_CS"/>
</dbReference>
<dbReference type="KEGG" id="cad:Curi_c07350"/>
<dbReference type="Proteomes" id="UP000006094">
    <property type="component" value="Chromosome"/>
</dbReference>
<dbReference type="EMBL" id="CP003326">
    <property type="protein sequence ID" value="AFS77808.1"/>
    <property type="molecule type" value="Genomic_DNA"/>
</dbReference>
<dbReference type="RefSeq" id="WP_014966945.1">
    <property type="nucleotide sequence ID" value="NC_018664.1"/>
</dbReference>
<dbReference type="eggNOG" id="COG2768">
    <property type="taxonomic scope" value="Bacteria"/>
</dbReference>
<proteinExistence type="predicted"/>
<gene>
    <name evidence="8" type="ordered locus">Curi_c07350</name>
</gene>
<evidence type="ECO:0000313" key="9">
    <source>
        <dbReference type="Proteomes" id="UP000006094"/>
    </source>
</evidence>
<sequence>MLKAQVLKKLCVGCGTCVKACPMKAIKIVDGIFAEVNQDKCVGCSKCERECPASIIEIVEKER</sequence>
<dbReference type="OrthoDB" id="9804603at2"/>
<protein>
    <submittedName>
        <fullName evidence="8">4Fe-4S ferredoxin iron-sulfur binding domain-containing protein</fullName>
    </submittedName>
</protein>
<accession>K0AVD0</accession>
<reference evidence="8 9" key="1">
    <citation type="journal article" date="2012" name="PLoS ONE">
        <title>The purine-utilizing bacterium Clostridium acidurici 9a: a genome-guided metabolic reconsideration.</title>
        <authorList>
            <person name="Hartwich K."/>
            <person name="Poehlein A."/>
            <person name="Daniel R."/>
        </authorList>
    </citation>
    <scope>NUCLEOTIDE SEQUENCE [LARGE SCALE GENOMIC DNA]</scope>
    <source>
        <strain evidence="9">ATCC 7906 / DSM 604 / BCRC 14475 / CIP 104303 / KCTC 5404 / NCIMB 10678 / 9a</strain>
    </source>
</reference>
<evidence type="ECO:0000256" key="4">
    <source>
        <dbReference type="ARBA" id="ARBA00022723"/>
    </source>
</evidence>
<keyword evidence="5" id="KW-0408">Iron</keyword>
<comment type="function">
    <text evidence="2">Ferredoxins are iron-sulfur proteins that transfer electrons in a wide variety of metabolic reactions.</text>
</comment>
<evidence type="ECO:0000256" key="3">
    <source>
        <dbReference type="ARBA" id="ARBA00022485"/>
    </source>
</evidence>
<keyword evidence="6" id="KW-0411">Iron-sulfur</keyword>
<organism evidence="8 9">
    <name type="scientific">Gottschalkia acidurici (strain ATCC 7906 / DSM 604 / BCRC 14475 / CIP 104303 / KCTC 5404 / NCIMB 10678 / 9a)</name>
    <name type="common">Clostridium acidurici</name>
    <dbReference type="NCBI Taxonomy" id="1128398"/>
    <lineage>
        <taxon>Bacteria</taxon>
        <taxon>Bacillati</taxon>
        <taxon>Bacillota</taxon>
        <taxon>Tissierellia</taxon>
        <taxon>Tissierellales</taxon>
        <taxon>Gottschalkiaceae</taxon>
        <taxon>Gottschalkia</taxon>
    </lineage>
</organism>
<dbReference type="GO" id="GO:0051539">
    <property type="term" value="F:4 iron, 4 sulfur cluster binding"/>
    <property type="evidence" value="ECO:0007669"/>
    <property type="project" value="UniProtKB-KW"/>
</dbReference>
<keyword evidence="9" id="KW-1185">Reference proteome</keyword>
<dbReference type="SUPFAM" id="SSF54862">
    <property type="entry name" value="4Fe-4S ferredoxins"/>
    <property type="match status" value="1"/>
</dbReference>
<evidence type="ECO:0000313" key="8">
    <source>
        <dbReference type="EMBL" id="AFS77808.1"/>
    </source>
</evidence>
<comment type="cofactor">
    <cofactor evidence="1">
        <name>[4Fe-4S] cluster</name>
        <dbReference type="ChEBI" id="CHEBI:49883"/>
    </cofactor>
</comment>
<feature type="domain" description="4Fe-4S ferredoxin-type" evidence="7">
    <location>
        <begin position="2"/>
        <end position="31"/>
    </location>
</feature>
<dbReference type="PROSITE" id="PS00198">
    <property type="entry name" value="4FE4S_FER_1"/>
    <property type="match status" value="2"/>
</dbReference>
<dbReference type="InterPro" id="IPR017896">
    <property type="entry name" value="4Fe4S_Fe-S-bd"/>
</dbReference>
<evidence type="ECO:0000256" key="2">
    <source>
        <dbReference type="ARBA" id="ARBA00003532"/>
    </source>
</evidence>
<dbReference type="InterPro" id="IPR050157">
    <property type="entry name" value="PSI_iron-sulfur_center"/>
</dbReference>
<dbReference type="Pfam" id="PF14697">
    <property type="entry name" value="Fer4_21"/>
    <property type="match status" value="1"/>
</dbReference>